<dbReference type="AlphaFoldDB" id="A0A507CQ16"/>
<proteinExistence type="predicted"/>
<dbReference type="SUPFAM" id="SSF54427">
    <property type="entry name" value="NTF2-like"/>
    <property type="match status" value="1"/>
</dbReference>
<reference evidence="2 3" key="1">
    <citation type="journal article" date="2019" name="Sci. Rep.">
        <title>Comparative genomics of chytrid fungi reveal insights into the obligate biotrophic and pathogenic lifestyle of Synchytrium endobioticum.</title>
        <authorList>
            <person name="van de Vossenberg B.T.L.H."/>
            <person name="Warris S."/>
            <person name="Nguyen H.D.T."/>
            <person name="van Gent-Pelzer M.P.E."/>
            <person name="Joly D.L."/>
            <person name="van de Geest H.C."/>
            <person name="Bonants P.J.M."/>
            <person name="Smith D.S."/>
            <person name="Levesque C.A."/>
            <person name="van der Lee T.A.J."/>
        </authorList>
    </citation>
    <scope>NUCLEOTIDE SEQUENCE [LARGE SCALE GENOMIC DNA]</scope>
    <source>
        <strain evidence="2 3">MB42</strain>
    </source>
</reference>
<dbReference type="EMBL" id="QEAN01000279">
    <property type="protein sequence ID" value="TPX41227.1"/>
    <property type="molecule type" value="Genomic_DNA"/>
</dbReference>
<feature type="domain" description="SigF-like NTF2-like" evidence="1">
    <location>
        <begin position="26"/>
        <end position="184"/>
    </location>
</feature>
<dbReference type="Pfam" id="PF24840">
    <property type="entry name" value="NTF2_SigF"/>
    <property type="match status" value="1"/>
</dbReference>
<dbReference type="InterPro" id="IPR057514">
    <property type="entry name" value="NTF2_SigF"/>
</dbReference>
<keyword evidence="3" id="KW-1185">Reference proteome</keyword>
<dbReference type="Proteomes" id="UP000317494">
    <property type="component" value="Unassembled WGS sequence"/>
</dbReference>
<protein>
    <recommendedName>
        <fullName evidence="1">SigF-like NTF2-like domain-containing protein</fullName>
    </recommendedName>
</protein>
<evidence type="ECO:0000313" key="3">
    <source>
        <dbReference type="Proteomes" id="UP000317494"/>
    </source>
</evidence>
<evidence type="ECO:0000259" key="1">
    <source>
        <dbReference type="Pfam" id="PF24840"/>
    </source>
</evidence>
<accession>A0A507CQ16</accession>
<organism evidence="2 3">
    <name type="scientific">Synchytrium endobioticum</name>
    <dbReference type="NCBI Taxonomy" id="286115"/>
    <lineage>
        <taxon>Eukaryota</taxon>
        <taxon>Fungi</taxon>
        <taxon>Fungi incertae sedis</taxon>
        <taxon>Chytridiomycota</taxon>
        <taxon>Chytridiomycota incertae sedis</taxon>
        <taxon>Chytridiomycetes</taxon>
        <taxon>Synchytriales</taxon>
        <taxon>Synchytriaceae</taxon>
        <taxon>Synchytrium</taxon>
    </lineage>
</organism>
<evidence type="ECO:0000313" key="2">
    <source>
        <dbReference type="EMBL" id="TPX41227.1"/>
    </source>
</evidence>
<gene>
    <name evidence="2" type="ORF">SeMB42_g05667</name>
</gene>
<comment type="caution">
    <text evidence="2">The sequence shown here is derived from an EMBL/GenBank/DDBJ whole genome shotgun (WGS) entry which is preliminary data.</text>
</comment>
<dbReference type="InterPro" id="IPR032710">
    <property type="entry name" value="NTF2-like_dom_sf"/>
</dbReference>
<name>A0A507CQ16_9FUNG</name>
<sequence>MGDQHTDDVKPYEVDNNVDKKMSWEKTLHNIVYGIVTTDIDAIRHTLEKHYTADMILYHPYFIAYGREQAFQIFEMWSGSNMTLHPKVHHIGINEEKGEALVEFSQFANQKLVGGLLPMRIRLVALVKWREEDGERKIYYHRDILETSSILKYTPILGPIYTKIIRPRATYFWCWAYQTMKKLGIYSLVPSMAKDMAAFLQYTCLAPTLPIIHTKEGEVHSEIADGILSYLKEDYDD</sequence>
<dbReference type="VEuPathDB" id="FungiDB:SeMB42_g05667"/>